<dbReference type="InterPro" id="IPR027417">
    <property type="entry name" value="P-loop_NTPase"/>
</dbReference>
<proteinExistence type="inferred from homology"/>
<dbReference type="CDD" id="cd05387">
    <property type="entry name" value="BY-kinase"/>
    <property type="match status" value="1"/>
</dbReference>
<dbReference type="AlphaFoldDB" id="A0A941HVM3"/>
<comment type="subcellular location">
    <subcellularLocation>
        <location evidence="1">Cell inner membrane</location>
        <topology evidence="1">Multi-pass membrane protein</topology>
    </subcellularLocation>
</comment>
<evidence type="ECO:0000256" key="16">
    <source>
        <dbReference type="SAM" id="Phobius"/>
    </source>
</evidence>
<feature type="transmembrane region" description="Helical" evidence="16">
    <location>
        <begin position="37"/>
        <end position="60"/>
    </location>
</feature>
<dbReference type="EMBL" id="JAGSGD010000001">
    <property type="protein sequence ID" value="MBR7619201.1"/>
    <property type="molecule type" value="Genomic_DNA"/>
</dbReference>
<gene>
    <name evidence="20" type="ORF">JKL49_07345</name>
</gene>
<comment type="caution">
    <text evidence="20">The sequence shown here is derived from an EMBL/GenBank/DDBJ whole genome shotgun (WGS) entry which is preliminary data.</text>
</comment>
<evidence type="ECO:0000256" key="2">
    <source>
        <dbReference type="ARBA" id="ARBA00007316"/>
    </source>
</evidence>
<evidence type="ECO:0000313" key="21">
    <source>
        <dbReference type="Proteomes" id="UP000622580"/>
    </source>
</evidence>
<dbReference type="GO" id="GO:0005524">
    <property type="term" value="F:ATP binding"/>
    <property type="evidence" value="ECO:0007669"/>
    <property type="project" value="UniProtKB-KW"/>
</dbReference>
<keyword evidence="6" id="KW-0997">Cell inner membrane</keyword>
<accession>A0A941HVM3</accession>
<evidence type="ECO:0000256" key="13">
    <source>
        <dbReference type="ARBA" id="ARBA00023136"/>
    </source>
</evidence>
<feature type="domain" description="Polysaccharide chain length determinant N-terminal" evidence="17">
    <location>
        <begin position="22"/>
        <end position="111"/>
    </location>
</feature>
<protein>
    <recommendedName>
        <fullName evidence="4">non-specific protein-tyrosine kinase</fullName>
        <ecNumber evidence="4">2.7.10.2</ecNumber>
    </recommendedName>
</protein>
<evidence type="ECO:0000256" key="11">
    <source>
        <dbReference type="ARBA" id="ARBA00022840"/>
    </source>
</evidence>
<keyword evidence="13 16" id="KW-0472">Membrane</keyword>
<dbReference type="Pfam" id="PF02706">
    <property type="entry name" value="Wzz"/>
    <property type="match status" value="1"/>
</dbReference>
<reference evidence="20" key="1">
    <citation type="submission" date="2021-04" db="EMBL/GenBank/DDBJ databases">
        <title>Draft genome assembly of strain Phenylobacterium sp. 20VBR1 using MiniION and Illumina platforms.</title>
        <authorList>
            <person name="Thomas F.A."/>
            <person name="Krishnan K.P."/>
            <person name="Sinha R.K."/>
        </authorList>
    </citation>
    <scope>NUCLEOTIDE SEQUENCE</scope>
    <source>
        <strain evidence="20">20VBR1</strain>
    </source>
</reference>
<dbReference type="InterPro" id="IPR005702">
    <property type="entry name" value="Wzc-like_C"/>
</dbReference>
<keyword evidence="9" id="KW-0547">Nucleotide-binding</keyword>
<keyword evidence="21" id="KW-1185">Reference proteome</keyword>
<evidence type="ECO:0000256" key="14">
    <source>
        <dbReference type="ARBA" id="ARBA00023137"/>
    </source>
</evidence>
<dbReference type="RefSeq" id="WP_215339435.1">
    <property type="nucleotide sequence ID" value="NZ_JAGSGD010000001.1"/>
</dbReference>
<comment type="similarity">
    <text evidence="2">Belongs to the CpsD/CapB family.</text>
</comment>
<dbReference type="EC" id="2.7.10.2" evidence="4"/>
<feature type="domain" description="Tyrosine-protein kinase G-rich" evidence="19">
    <location>
        <begin position="380"/>
        <end position="450"/>
    </location>
</feature>
<keyword evidence="5" id="KW-1003">Cell membrane</keyword>
<evidence type="ECO:0000256" key="1">
    <source>
        <dbReference type="ARBA" id="ARBA00004429"/>
    </source>
</evidence>
<evidence type="ECO:0000256" key="15">
    <source>
        <dbReference type="ARBA" id="ARBA00051245"/>
    </source>
</evidence>
<dbReference type="Proteomes" id="UP000622580">
    <property type="component" value="Unassembled WGS sequence"/>
</dbReference>
<evidence type="ECO:0000256" key="4">
    <source>
        <dbReference type="ARBA" id="ARBA00011903"/>
    </source>
</evidence>
<dbReference type="InterPro" id="IPR050445">
    <property type="entry name" value="Bact_polysacc_biosynth/exp"/>
</dbReference>
<dbReference type="Gene3D" id="3.40.50.300">
    <property type="entry name" value="P-loop containing nucleotide triphosphate hydrolases"/>
    <property type="match status" value="1"/>
</dbReference>
<evidence type="ECO:0000259" key="18">
    <source>
        <dbReference type="Pfam" id="PF13614"/>
    </source>
</evidence>
<organism evidence="20 21">
    <name type="scientific">Phenylobacterium glaciei</name>
    <dbReference type="NCBI Taxonomy" id="2803784"/>
    <lineage>
        <taxon>Bacteria</taxon>
        <taxon>Pseudomonadati</taxon>
        <taxon>Pseudomonadota</taxon>
        <taxon>Alphaproteobacteria</taxon>
        <taxon>Caulobacterales</taxon>
        <taxon>Caulobacteraceae</taxon>
        <taxon>Phenylobacterium</taxon>
    </lineage>
</organism>
<evidence type="ECO:0000256" key="3">
    <source>
        <dbReference type="ARBA" id="ARBA00008883"/>
    </source>
</evidence>
<dbReference type="InterPro" id="IPR032807">
    <property type="entry name" value="GNVR"/>
</dbReference>
<name>A0A941HVM3_9CAUL</name>
<sequence>MSNAEASPEPFTKYSRLSGNPLDVRGLVDAFVRRWKLFFAVALGLIVIAITASLILQPVYSATASIRIDPTVKSGIDIDAVARGAPPDQALVDSEVKIMQSRDVARNVVRTLNLTADREFNSQLKRGLKPFGTAKASAEEVTTDSVLKHLNVAREGATYIVALRFQSHNAAKATNIANAMAREYLASSVRLKIQSASEQATSLTERLSTASSAAEQADAALAQYKASNGIVTGATGGTVTEQQISTVTSELAAAESAAAAARSNYMAARAQIAQSGIEAVSSVLSSPTILELRRQRGDLLRSRAEVDARYGPKHPETLKVARQVEGLEGQIREESLRIVSGLESDARSAEARAASLRGVLGGLKGQLETNSRASVAADSLQREAEAKRTIFNQLAGAAQQVNQQEQSNVAQARIVNAASLPTRPYFPNKPLFAALGGALGLILGIAAVLVAEFMDDGIRTPEEVERELGINFIASVPLLTARALVIDNKKIEPWDYVVARPMSGYAEAMRTARSAIMLSDIDKTQKVVAITSALPNEGKTTCSVSLARIMAMTGEKVILVDCDLRRNALAGLLPQSPAAGLIEVLSGTAKLDTVIVQDAVTGLDVLPLQQAAFTTRDLFGTKAMADLLVELRSRYDHVILDGPPVLAVTDARTLSTLADAVVVVAHWNRTPKHALQATLDRLSRDKAPIAGLVLSMVDTRSRLNMNSYYYGNYRAYYHD</sequence>
<feature type="transmembrane region" description="Helical" evidence="16">
    <location>
        <begin position="431"/>
        <end position="451"/>
    </location>
</feature>
<keyword evidence="10" id="KW-0418">Kinase</keyword>
<dbReference type="SUPFAM" id="SSF52540">
    <property type="entry name" value="P-loop containing nucleoside triphosphate hydrolases"/>
    <property type="match status" value="1"/>
</dbReference>
<evidence type="ECO:0000256" key="10">
    <source>
        <dbReference type="ARBA" id="ARBA00022777"/>
    </source>
</evidence>
<dbReference type="InterPro" id="IPR003856">
    <property type="entry name" value="LPS_length_determ_N"/>
</dbReference>
<comment type="catalytic activity">
    <reaction evidence="15">
        <text>L-tyrosyl-[protein] + ATP = O-phospho-L-tyrosyl-[protein] + ADP + H(+)</text>
        <dbReference type="Rhea" id="RHEA:10596"/>
        <dbReference type="Rhea" id="RHEA-COMP:10136"/>
        <dbReference type="Rhea" id="RHEA-COMP:20101"/>
        <dbReference type="ChEBI" id="CHEBI:15378"/>
        <dbReference type="ChEBI" id="CHEBI:30616"/>
        <dbReference type="ChEBI" id="CHEBI:46858"/>
        <dbReference type="ChEBI" id="CHEBI:61978"/>
        <dbReference type="ChEBI" id="CHEBI:456216"/>
        <dbReference type="EC" id="2.7.10.2"/>
    </reaction>
</comment>
<dbReference type="InterPro" id="IPR025669">
    <property type="entry name" value="AAA_dom"/>
</dbReference>
<dbReference type="PANTHER" id="PTHR32309:SF13">
    <property type="entry name" value="FERRIC ENTEROBACTIN TRANSPORT PROTEIN FEPE"/>
    <property type="match status" value="1"/>
</dbReference>
<evidence type="ECO:0000259" key="17">
    <source>
        <dbReference type="Pfam" id="PF02706"/>
    </source>
</evidence>
<dbReference type="GO" id="GO:0005886">
    <property type="term" value="C:plasma membrane"/>
    <property type="evidence" value="ECO:0007669"/>
    <property type="project" value="UniProtKB-SubCell"/>
</dbReference>
<evidence type="ECO:0000256" key="8">
    <source>
        <dbReference type="ARBA" id="ARBA00022692"/>
    </source>
</evidence>
<keyword evidence="7 20" id="KW-0808">Transferase</keyword>
<dbReference type="PANTHER" id="PTHR32309">
    <property type="entry name" value="TYROSINE-PROTEIN KINASE"/>
    <property type="match status" value="1"/>
</dbReference>
<dbReference type="NCBIfam" id="TIGR01007">
    <property type="entry name" value="eps_fam"/>
    <property type="match status" value="1"/>
</dbReference>
<evidence type="ECO:0000256" key="9">
    <source>
        <dbReference type="ARBA" id="ARBA00022741"/>
    </source>
</evidence>
<evidence type="ECO:0000256" key="5">
    <source>
        <dbReference type="ARBA" id="ARBA00022475"/>
    </source>
</evidence>
<dbReference type="Pfam" id="PF13614">
    <property type="entry name" value="AAA_31"/>
    <property type="match status" value="1"/>
</dbReference>
<evidence type="ECO:0000256" key="6">
    <source>
        <dbReference type="ARBA" id="ARBA00022519"/>
    </source>
</evidence>
<evidence type="ECO:0000256" key="7">
    <source>
        <dbReference type="ARBA" id="ARBA00022679"/>
    </source>
</evidence>
<dbReference type="GO" id="GO:0004715">
    <property type="term" value="F:non-membrane spanning protein tyrosine kinase activity"/>
    <property type="evidence" value="ECO:0007669"/>
    <property type="project" value="UniProtKB-EC"/>
</dbReference>
<evidence type="ECO:0000313" key="20">
    <source>
        <dbReference type="EMBL" id="MBR7619201.1"/>
    </source>
</evidence>
<keyword evidence="11" id="KW-0067">ATP-binding</keyword>
<feature type="domain" description="AAA" evidence="18">
    <location>
        <begin position="526"/>
        <end position="668"/>
    </location>
</feature>
<dbReference type="Pfam" id="PF13807">
    <property type="entry name" value="GNVR"/>
    <property type="match status" value="1"/>
</dbReference>
<evidence type="ECO:0000259" key="19">
    <source>
        <dbReference type="Pfam" id="PF13807"/>
    </source>
</evidence>
<keyword evidence="14" id="KW-0829">Tyrosine-protein kinase</keyword>
<keyword evidence="12 16" id="KW-1133">Transmembrane helix</keyword>
<comment type="similarity">
    <text evidence="3">Belongs to the etk/wzc family.</text>
</comment>
<evidence type="ECO:0000256" key="12">
    <source>
        <dbReference type="ARBA" id="ARBA00022989"/>
    </source>
</evidence>
<keyword evidence="8 16" id="KW-0812">Transmembrane</keyword>